<evidence type="ECO:0000256" key="1">
    <source>
        <dbReference type="SAM" id="SignalP"/>
    </source>
</evidence>
<accession>A0A6I4YCG2</accession>
<proteinExistence type="predicted"/>
<feature type="chain" id="PRO_5026039162" evidence="1">
    <location>
        <begin position="21"/>
        <end position="219"/>
    </location>
</feature>
<evidence type="ECO:0000313" key="3">
    <source>
        <dbReference type="Proteomes" id="UP000430519"/>
    </source>
</evidence>
<reference evidence="2 3" key="1">
    <citation type="submission" date="2019-11" db="EMBL/GenBank/DDBJ databases">
        <title>Genome sequence of Deinococcus xianganensis Y35, AI-2 producing algicidal bacterium, isolated from lake water.</title>
        <authorList>
            <person name="Li Y."/>
        </authorList>
    </citation>
    <scope>NUCLEOTIDE SEQUENCE [LARGE SCALE GENOMIC DNA]</scope>
    <source>
        <strain evidence="2 3">Y35</strain>
    </source>
</reference>
<name>A0A6I4YCG2_9DEIO</name>
<keyword evidence="1" id="KW-0732">Signal</keyword>
<evidence type="ECO:0000313" key="2">
    <source>
        <dbReference type="EMBL" id="MXV19132.1"/>
    </source>
</evidence>
<sequence length="219" mass="23404">MSAVWRVVTLAALLGTPALAGGGPRVATSVLLGGASCQPYIGRVTFGVTPDTGASREMARIVALDQAARQPGQIDWAVVAREDEARRTQTLALLRAGRLSSAADYFNAALVFQHGNCPQHYQLAHLLAGQALARGAPASDTLPVGWLFAATFDRWQLSLGRPQAYGTQFSNTPDRCEWRLEPVDAVTTDAQRERLGVPALGLARAQADIMNARCRGELP</sequence>
<dbReference type="RefSeq" id="WP_160977575.1">
    <property type="nucleotide sequence ID" value="NZ_WVHK01000014.1"/>
</dbReference>
<dbReference type="AlphaFoldDB" id="A0A6I4YCG2"/>
<dbReference type="EMBL" id="WVHK01000014">
    <property type="protein sequence ID" value="MXV19132.1"/>
    <property type="molecule type" value="Genomic_DNA"/>
</dbReference>
<comment type="caution">
    <text evidence="2">The sequence shown here is derived from an EMBL/GenBank/DDBJ whole genome shotgun (WGS) entry which is preliminary data.</text>
</comment>
<protein>
    <submittedName>
        <fullName evidence="2">Uncharacterized protein</fullName>
    </submittedName>
</protein>
<organism evidence="2 3">
    <name type="scientific">Deinococcus xianganensis</name>
    <dbReference type="NCBI Taxonomy" id="1507289"/>
    <lineage>
        <taxon>Bacteria</taxon>
        <taxon>Thermotogati</taxon>
        <taxon>Deinococcota</taxon>
        <taxon>Deinococci</taxon>
        <taxon>Deinococcales</taxon>
        <taxon>Deinococcaceae</taxon>
        <taxon>Deinococcus</taxon>
    </lineage>
</organism>
<gene>
    <name evidence="2" type="ORF">GLX28_05715</name>
</gene>
<feature type="signal peptide" evidence="1">
    <location>
        <begin position="1"/>
        <end position="20"/>
    </location>
</feature>
<dbReference type="Proteomes" id="UP000430519">
    <property type="component" value="Unassembled WGS sequence"/>
</dbReference>
<keyword evidence="3" id="KW-1185">Reference proteome</keyword>